<comment type="caution">
    <text evidence="2">The sequence shown here is derived from an EMBL/GenBank/DDBJ whole genome shotgun (WGS) entry which is preliminary data.</text>
</comment>
<dbReference type="OrthoDB" id="428577at2759"/>
<reference evidence="2 3" key="1">
    <citation type="submission" date="2019-02" db="EMBL/GenBank/DDBJ databases">
        <title>Genome sequencing of the rare red list fungi Hericium alpestre (H. flagellum).</title>
        <authorList>
            <person name="Buettner E."/>
            <person name="Kellner H."/>
        </authorList>
    </citation>
    <scope>NUCLEOTIDE SEQUENCE [LARGE SCALE GENOMIC DNA]</scope>
    <source>
        <strain evidence="2 3">DSM 108284</strain>
    </source>
</reference>
<dbReference type="EMBL" id="SFCI01003419">
    <property type="protein sequence ID" value="TFY73038.1"/>
    <property type="molecule type" value="Genomic_DNA"/>
</dbReference>
<proteinExistence type="predicted"/>
<name>A0A4Y9ZGY1_9AGAM</name>
<evidence type="ECO:0008006" key="4">
    <source>
        <dbReference type="Google" id="ProtNLM"/>
    </source>
</evidence>
<feature type="compositionally biased region" description="Low complexity" evidence="1">
    <location>
        <begin position="258"/>
        <end position="276"/>
    </location>
</feature>
<gene>
    <name evidence="2" type="ORF">EWM64_g10974</name>
</gene>
<accession>A0A4Y9ZGY1</accession>
<organism evidence="2 3">
    <name type="scientific">Hericium alpestre</name>
    <dbReference type="NCBI Taxonomy" id="135208"/>
    <lineage>
        <taxon>Eukaryota</taxon>
        <taxon>Fungi</taxon>
        <taxon>Dikarya</taxon>
        <taxon>Basidiomycota</taxon>
        <taxon>Agaricomycotina</taxon>
        <taxon>Agaricomycetes</taxon>
        <taxon>Russulales</taxon>
        <taxon>Hericiaceae</taxon>
        <taxon>Hericium</taxon>
    </lineage>
</organism>
<dbReference type="Proteomes" id="UP000298061">
    <property type="component" value="Unassembled WGS sequence"/>
</dbReference>
<feature type="non-terminal residue" evidence="2">
    <location>
        <position position="1"/>
    </location>
</feature>
<protein>
    <recommendedName>
        <fullName evidence="4">Ubiquitin-like domain-containing protein</fullName>
    </recommendedName>
</protein>
<evidence type="ECO:0000256" key="1">
    <source>
        <dbReference type="SAM" id="MobiDB-lite"/>
    </source>
</evidence>
<evidence type="ECO:0000313" key="3">
    <source>
        <dbReference type="Proteomes" id="UP000298061"/>
    </source>
</evidence>
<dbReference type="AlphaFoldDB" id="A0A4Y9ZGY1"/>
<feature type="non-terminal residue" evidence="2">
    <location>
        <position position="356"/>
    </location>
</feature>
<sequence>AALDLTRKHFKTLVGREVYFETTQANIAVGQSVELTDDVWEGVIGSLTALEAFERKQDVQIKAESTAVARPATGNAFAAPLSPPVQPAERRTITLDLVSSIEGTQKFSVKVNSTTTWDKVAHVFWLKNRHAVPGLCEDDLYLILDGRMPNGSNKIEEDIDDWDESHEVFIHPALMGSKPVIYIWTRQSQEVSVDLSLTSHWSFSAVYPVASITPTKLPGGTGQSLTWNVLTREDGNLQDKATGLEVNSLFWEARTNSHVSGIPDSSPSSRPSSPAPGMDAFNPIKAGLADHDSVLLRVSDMTPYLDACLRALGLHPEARTTFITYWLPSFLRHEYVALRFVPQASYEQAARLAITP</sequence>
<evidence type="ECO:0000313" key="2">
    <source>
        <dbReference type="EMBL" id="TFY73038.1"/>
    </source>
</evidence>
<keyword evidence="3" id="KW-1185">Reference proteome</keyword>
<feature type="region of interest" description="Disordered" evidence="1">
    <location>
        <begin position="258"/>
        <end position="280"/>
    </location>
</feature>